<keyword evidence="1" id="KW-0732">Signal</keyword>
<evidence type="ECO:0000313" key="3">
    <source>
        <dbReference type="Proteomes" id="UP000834106"/>
    </source>
</evidence>
<evidence type="ECO:0000313" key="2">
    <source>
        <dbReference type="EMBL" id="CAI9761233.1"/>
    </source>
</evidence>
<evidence type="ECO:0000256" key="1">
    <source>
        <dbReference type="SAM" id="SignalP"/>
    </source>
</evidence>
<accession>A0AAD2DQX4</accession>
<gene>
    <name evidence="2" type="ORF">FPE_LOCUS8663</name>
</gene>
<sequence>MQAGCLLLQAATIVVTSQNGQCHEPFWPVTRAELASAHTILCWGTELLTPAKPSAAAGNGQIIYHDQHKPLTVQQLSGGTSPSNPCWKLVFCGDLKDVAEDIVLDEATAVAQHRRRDVLDQRLQLLLLLLLRHISVRWLSSTFHFPSLL</sequence>
<proteinExistence type="predicted"/>
<feature type="chain" id="PRO_5041955367" evidence="1">
    <location>
        <begin position="23"/>
        <end position="149"/>
    </location>
</feature>
<dbReference type="AlphaFoldDB" id="A0AAD2DQX4"/>
<reference evidence="2" key="1">
    <citation type="submission" date="2023-05" db="EMBL/GenBank/DDBJ databases">
        <authorList>
            <person name="Huff M."/>
        </authorList>
    </citation>
    <scope>NUCLEOTIDE SEQUENCE</scope>
</reference>
<protein>
    <submittedName>
        <fullName evidence="2">Uncharacterized protein</fullName>
    </submittedName>
</protein>
<keyword evidence="3" id="KW-1185">Reference proteome</keyword>
<organism evidence="2 3">
    <name type="scientific">Fraxinus pennsylvanica</name>
    <dbReference type="NCBI Taxonomy" id="56036"/>
    <lineage>
        <taxon>Eukaryota</taxon>
        <taxon>Viridiplantae</taxon>
        <taxon>Streptophyta</taxon>
        <taxon>Embryophyta</taxon>
        <taxon>Tracheophyta</taxon>
        <taxon>Spermatophyta</taxon>
        <taxon>Magnoliopsida</taxon>
        <taxon>eudicotyledons</taxon>
        <taxon>Gunneridae</taxon>
        <taxon>Pentapetalae</taxon>
        <taxon>asterids</taxon>
        <taxon>lamiids</taxon>
        <taxon>Lamiales</taxon>
        <taxon>Oleaceae</taxon>
        <taxon>Oleeae</taxon>
        <taxon>Fraxinus</taxon>
    </lineage>
</organism>
<name>A0AAD2DQX4_9LAMI</name>
<dbReference type="EMBL" id="OU503040">
    <property type="protein sequence ID" value="CAI9761233.1"/>
    <property type="molecule type" value="Genomic_DNA"/>
</dbReference>
<dbReference type="Proteomes" id="UP000834106">
    <property type="component" value="Chromosome 5"/>
</dbReference>
<feature type="signal peptide" evidence="1">
    <location>
        <begin position="1"/>
        <end position="22"/>
    </location>
</feature>